<sequence length="131" mass="15202">MSLEKKKLREMLTLVLDNNFHQNQVNQSMQDRGFLTSNPNKRKLSECDECDTSESMDYHHPGSSKRPNNGIPGVYRRTDPFDKSMVVEDGYQWRKYGQKVTKDNPSPRAYYKCSYAPSCPVKKKVIYLSSL</sequence>
<evidence type="ECO:0000313" key="1">
    <source>
        <dbReference type="EMBL" id="KAI3828592.1"/>
    </source>
</evidence>
<accession>A0ACB9K8K0</accession>
<dbReference type="EMBL" id="CM042018">
    <property type="protein sequence ID" value="KAI3828592.1"/>
    <property type="molecule type" value="Genomic_DNA"/>
</dbReference>
<proteinExistence type="predicted"/>
<gene>
    <name evidence="1" type="ORF">L1987_02696</name>
</gene>
<comment type="caution">
    <text evidence="1">The sequence shown here is derived from an EMBL/GenBank/DDBJ whole genome shotgun (WGS) entry which is preliminary data.</text>
</comment>
<keyword evidence="2" id="KW-1185">Reference proteome</keyword>
<protein>
    <submittedName>
        <fullName evidence="1">Uncharacterized protein</fullName>
    </submittedName>
</protein>
<name>A0ACB9K8K0_9ASTR</name>
<dbReference type="Proteomes" id="UP001056120">
    <property type="component" value="Linkage Group LG01"/>
</dbReference>
<evidence type="ECO:0000313" key="2">
    <source>
        <dbReference type="Proteomes" id="UP001056120"/>
    </source>
</evidence>
<organism evidence="1 2">
    <name type="scientific">Smallanthus sonchifolius</name>
    <dbReference type="NCBI Taxonomy" id="185202"/>
    <lineage>
        <taxon>Eukaryota</taxon>
        <taxon>Viridiplantae</taxon>
        <taxon>Streptophyta</taxon>
        <taxon>Embryophyta</taxon>
        <taxon>Tracheophyta</taxon>
        <taxon>Spermatophyta</taxon>
        <taxon>Magnoliopsida</taxon>
        <taxon>eudicotyledons</taxon>
        <taxon>Gunneridae</taxon>
        <taxon>Pentapetalae</taxon>
        <taxon>asterids</taxon>
        <taxon>campanulids</taxon>
        <taxon>Asterales</taxon>
        <taxon>Asteraceae</taxon>
        <taxon>Asteroideae</taxon>
        <taxon>Heliantheae alliance</taxon>
        <taxon>Millerieae</taxon>
        <taxon>Smallanthus</taxon>
    </lineage>
</organism>
<reference evidence="1 2" key="2">
    <citation type="journal article" date="2022" name="Mol. Ecol. Resour.">
        <title>The genomes of chicory, endive, great burdock and yacon provide insights into Asteraceae paleo-polyploidization history and plant inulin production.</title>
        <authorList>
            <person name="Fan W."/>
            <person name="Wang S."/>
            <person name="Wang H."/>
            <person name="Wang A."/>
            <person name="Jiang F."/>
            <person name="Liu H."/>
            <person name="Zhao H."/>
            <person name="Xu D."/>
            <person name="Zhang Y."/>
        </authorList>
    </citation>
    <scope>NUCLEOTIDE SEQUENCE [LARGE SCALE GENOMIC DNA]</scope>
    <source>
        <strain evidence="2">cv. Yunnan</strain>
        <tissue evidence="1">Leaves</tissue>
    </source>
</reference>
<reference evidence="2" key="1">
    <citation type="journal article" date="2022" name="Mol. Ecol. Resour.">
        <title>The genomes of chicory, endive, great burdock and yacon provide insights into Asteraceae palaeo-polyploidization history and plant inulin production.</title>
        <authorList>
            <person name="Fan W."/>
            <person name="Wang S."/>
            <person name="Wang H."/>
            <person name="Wang A."/>
            <person name="Jiang F."/>
            <person name="Liu H."/>
            <person name="Zhao H."/>
            <person name="Xu D."/>
            <person name="Zhang Y."/>
        </authorList>
    </citation>
    <scope>NUCLEOTIDE SEQUENCE [LARGE SCALE GENOMIC DNA]</scope>
    <source>
        <strain evidence="2">cv. Yunnan</strain>
    </source>
</reference>